<dbReference type="Proteomes" id="UP000179157">
    <property type="component" value="Unassembled WGS sequence"/>
</dbReference>
<feature type="compositionally biased region" description="Basic residues" evidence="1">
    <location>
        <begin position="126"/>
        <end position="147"/>
    </location>
</feature>
<proteinExistence type="predicted"/>
<dbReference type="PANTHER" id="PTHR47814:SF1">
    <property type="entry name" value="PEPTIDYL-TRNA HYDROLASE ARFB"/>
    <property type="match status" value="1"/>
</dbReference>
<feature type="domain" description="Prokaryotic-type class I peptide chain release factors" evidence="2">
    <location>
        <begin position="12"/>
        <end position="144"/>
    </location>
</feature>
<dbReference type="GO" id="GO:0072344">
    <property type="term" value="P:rescue of stalled ribosome"/>
    <property type="evidence" value="ECO:0007669"/>
    <property type="project" value="TreeGrafter"/>
</dbReference>
<dbReference type="GO" id="GO:0004045">
    <property type="term" value="F:peptidyl-tRNA hydrolase activity"/>
    <property type="evidence" value="ECO:0007669"/>
    <property type="project" value="TreeGrafter"/>
</dbReference>
<dbReference type="GO" id="GO:0043022">
    <property type="term" value="F:ribosome binding"/>
    <property type="evidence" value="ECO:0007669"/>
    <property type="project" value="TreeGrafter"/>
</dbReference>
<evidence type="ECO:0000256" key="1">
    <source>
        <dbReference type="SAM" id="MobiDB-lite"/>
    </source>
</evidence>
<feature type="compositionally biased region" description="Basic residues" evidence="1">
    <location>
        <begin position="106"/>
        <end position="115"/>
    </location>
</feature>
<dbReference type="SUPFAM" id="SSF110916">
    <property type="entry name" value="Peptidyl-tRNA hydrolase domain-like"/>
    <property type="match status" value="1"/>
</dbReference>
<protein>
    <recommendedName>
        <fullName evidence="2">Prokaryotic-type class I peptide chain release factors domain-containing protein</fullName>
    </recommendedName>
</protein>
<feature type="region of interest" description="Disordered" evidence="1">
    <location>
        <begin position="105"/>
        <end position="147"/>
    </location>
</feature>
<evidence type="ECO:0000313" key="4">
    <source>
        <dbReference type="Proteomes" id="UP000179157"/>
    </source>
</evidence>
<evidence type="ECO:0000313" key="3">
    <source>
        <dbReference type="EMBL" id="OGF57696.1"/>
    </source>
</evidence>
<comment type="caution">
    <text evidence="3">The sequence shown here is derived from an EMBL/GenBank/DDBJ whole genome shotgun (WGS) entry which is preliminary data.</text>
</comment>
<dbReference type="Gene3D" id="3.30.160.20">
    <property type="match status" value="1"/>
</dbReference>
<dbReference type="EMBL" id="MFGX01000006">
    <property type="protein sequence ID" value="OGF57696.1"/>
    <property type="molecule type" value="Genomic_DNA"/>
</dbReference>
<dbReference type="PANTHER" id="PTHR47814">
    <property type="entry name" value="PEPTIDYL-TRNA HYDROLASE ARFB"/>
    <property type="match status" value="1"/>
</dbReference>
<organism evidence="3 4">
    <name type="scientific">Fraserbacteria sp. (strain RBG_16_55_9)</name>
    <dbReference type="NCBI Taxonomy" id="1817864"/>
    <lineage>
        <taxon>Bacteria</taxon>
        <taxon>Candidatus Fraseribacteriota</taxon>
    </lineage>
</organism>
<name>A0A1F5V2S5_FRAXR</name>
<gene>
    <name evidence="3" type="ORF">A2Z21_05480</name>
</gene>
<dbReference type="NCBIfam" id="NF006718">
    <property type="entry name" value="PRK09256.1"/>
    <property type="match status" value="1"/>
</dbReference>
<evidence type="ECO:0000259" key="2">
    <source>
        <dbReference type="Pfam" id="PF00472"/>
    </source>
</evidence>
<dbReference type="AlphaFoldDB" id="A0A1F5V2S5"/>
<reference evidence="3 4" key="1">
    <citation type="journal article" date="2016" name="Nat. Commun.">
        <title>Thousands of microbial genomes shed light on interconnected biogeochemical processes in an aquifer system.</title>
        <authorList>
            <person name="Anantharaman K."/>
            <person name="Brown C.T."/>
            <person name="Hug L.A."/>
            <person name="Sharon I."/>
            <person name="Castelle C.J."/>
            <person name="Probst A.J."/>
            <person name="Thomas B.C."/>
            <person name="Singh A."/>
            <person name="Wilkins M.J."/>
            <person name="Karaoz U."/>
            <person name="Brodie E.L."/>
            <person name="Williams K.H."/>
            <person name="Hubbard S.S."/>
            <person name="Banfield J.F."/>
        </authorList>
    </citation>
    <scope>NUCLEOTIDE SEQUENCE [LARGE SCALE GENOMIC DNA]</scope>
    <source>
        <strain evidence="4">RBG_16_55_9</strain>
    </source>
</reference>
<dbReference type="STRING" id="1817864.A2Z21_05480"/>
<sequence length="147" mass="17324">MKDDTSLRINEDLAIPLSELRFQFSRSSGPGGQNVNRTSTRVELIFDVAHSPSLSEAQRTQISKALESHMDKEGLLHLVSQQTRSQWRNREDVIRRFQVLVQRALLPRKKRRPTRPTRASRERTLTKKRRKGETKRTRRRVHTERDE</sequence>
<accession>A0A1F5V2S5</accession>
<dbReference type="InterPro" id="IPR000352">
    <property type="entry name" value="Pep_chain_release_fac_I"/>
</dbReference>
<dbReference type="GO" id="GO:0003747">
    <property type="term" value="F:translation release factor activity"/>
    <property type="evidence" value="ECO:0007669"/>
    <property type="project" value="InterPro"/>
</dbReference>
<dbReference type="Pfam" id="PF00472">
    <property type="entry name" value="RF-1"/>
    <property type="match status" value="1"/>
</dbReference>